<dbReference type="RefSeq" id="WP_377397053.1">
    <property type="nucleotide sequence ID" value="NZ_JBHUEQ010000004.1"/>
</dbReference>
<feature type="domain" description="Methyltransferase" evidence="4">
    <location>
        <begin position="39"/>
        <end position="131"/>
    </location>
</feature>
<accession>A0ABW4M0L4</accession>
<dbReference type="CDD" id="cd02440">
    <property type="entry name" value="AdoMet_MTases"/>
    <property type="match status" value="1"/>
</dbReference>
<evidence type="ECO:0000256" key="1">
    <source>
        <dbReference type="ARBA" id="ARBA00022603"/>
    </source>
</evidence>
<evidence type="ECO:0000313" key="6">
    <source>
        <dbReference type="Proteomes" id="UP001597322"/>
    </source>
</evidence>
<dbReference type="Pfam" id="PF13649">
    <property type="entry name" value="Methyltransf_25"/>
    <property type="match status" value="1"/>
</dbReference>
<keyword evidence="6" id="KW-1185">Reference proteome</keyword>
<reference evidence="6" key="1">
    <citation type="journal article" date="2019" name="Int. J. Syst. Evol. Microbiol.">
        <title>The Global Catalogue of Microorganisms (GCM) 10K type strain sequencing project: providing services to taxonomists for standard genome sequencing and annotation.</title>
        <authorList>
            <consortium name="The Broad Institute Genomics Platform"/>
            <consortium name="The Broad Institute Genome Sequencing Center for Infectious Disease"/>
            <person name="Wu L."/>
            <person name="Ma J."/>
        </authorList>
    </citation>
    <scope>NUCLEOTIDE SEQUENCE [LARGE SCALE GENOMIC DNA]</scope>
    <source>
        <strain evidence="6">CG52</strain>
    </source>
</reference>
<dbReference type="GO" id="GO:0032259">
    <property type="term" value="P:methylation"/>
    <property type="evidence" value="ECO:0007669"/>
    <property type="project" value="UniProtKB-KW"/>
</dbReference>
<protein>
    <submittedName>
        <fullName evidence="5">Class I SAM-dependent methyltransferase</fullName>
        <ecNumber evidence="5">2.1.1.222</ecNumber>
        <ecNumber evidence="5">2.1.1.64</ecNumber>
    </submittedName>
</protein>
<keyword evidence="3" id="KW-0949">S-adenosyl-L-methionine</keyword>
<dbReference type="EC" id="2.1.1.64" evidence="5"/>
<dbReference type="GO" id="GO:0102208">
    <property type="term" value="F:2-polyprenyl-6-hydroxyphenol methylase activity"/>
    <property type="evidence" value="ECO:0007669"/>
    <property type="project" value="UniProtKB-EC"/>
</dbReference>
<dbReference type="InterPro" id="IPR029063">
    <property type="entry name" value="SAM-dependent_MTases_sf"/>
</dbReference>
<comment type="caution">
    <text evidence="5">The sequence shown here is derived from an EMBL/GenBank/DDBJ whole genome shotgun (WGS) entry which is preliminary data.</text>
</comment>
<evidence type="ECO:0000256" key="2">
    <source>
        <dbReference type="ARBA" id="ARBA00022679"/>
    </source>
</evidence>
<dbReference type="PANTHER" id="PTHR43464">
    <property type="entry name" value="METHYLTRANSFERASE"/>
    <property type="match status" value="1"/>
</dbReference>
<dbReference type="Proteomes" id="UP001597322">
    <property type="component" value="Unassembled WGS sequence"/>
</dbReference>
<dbReference type="InterPro" id="IPR041698">
    <property type="entry name" value="Methyltransf_25"/>
</dbReference>
<proteinExistence type="predicted"/>
<evidence type="ECO:0000313" key="5">
    <source>
        <dbReference type="EMBL" id="MFD1744729.1"/>
    </source>
</evidence>
<name>A0ABW4M0L4_9HYPH</name>
<dbReference type="GO" id="GO:0061542">
    <property type="term" value="F:3-demethylubiquinol 3-O-methyltransferase activity"/>
    <property type="evidence" value="ECO:0007669"/>
    <property type="project" value="UniProtKB-EC"/>
</dbReference>
<dbReference type="Gene3D" id="3.40.50.150">
    <property type="entry name" value="Vaccinia Virus protein VP39"/>
    <property type="match status" value="1"/>
</dbReference>
<gene>
    <name evidence="5" type="ORF">ACFSE1_04570</name>
</gene>
<evidence type="ECO:0000256" key="3">
    <source>
        <dbReference type="ARBA" id="ARBA00022691"/>
    </source>
</evidence>
<dbReference type="PANTHER" id="PTHR43464:SF19">
    <property type="entry name" value="UBIQUINONE BIOSYNTHESIS O-METHYLTRANSFERASE, MITOCHONDRIAL"/>
    <property type="match status" value="1"/>
</dbReference>
<evidence type="ECO:0000259" key="4">
    <source>
        <dbReference type="Pfam" id="PF13649"/>
    </source>
</evidence>
<keyword evidence="1 5" id="KW-0489">Methyltransferase</keyword>
<organism evidence="5 6">
    <name type="scientific">Rhizobium helianthi</name>
    <dbReference type="NCBI Taxonomy" id="1132695"/>
    <lineage>
        <taxon>Bacteria</taxon>
        <taxon>Pseudomonadati</taxon>
        <taxon>Pseudomonadota</taxon>
        <taxon>Alphaproteobacteria</taxon>
        <taxon>Hyphomicrobiales</taxon>
        <taxon>Rhizobiaceae</taxon>
        <taxon>Rhizobium/Agrobacterium group</taxon>
        <taxon>Rhizobium</taxon>
    </lineage>
</organism>
<dbReference type="SUPFAM" id="SSF53335">
    <property type="entry name" value="S-adenosyl-L-methionine-dependent methyltransferases"/>
    <property type="match status" value="1"/>
</dbReference>
<sequence length="247" mass="27709">MPVDDAFASAEMAALYDSFNAHGEDGGFYLSLAKEPCRILDVGCGTGLLTLPLAQQGHEVTGVDPAFGMLSVARTKDASLQVEWVQADAADFRLEKQFDLAIMTAHVFQVFLSDEETLAMLANIRRHLVPNARLVFESRNPVREDWREWTQDLTRERCEIAGTGPVEVFYQWQKAEGDLVSFDTVFTLPQSGKRLTSKSTLRFPTLAHIETLLKQSGFRTDLVFGWWDRSSFQESTSREIIIEAVAV</sequence>
<dbReference type="EMBL" id="JBHUEQ010000004">
    <property type="protein sequence ID" value="MFD1744729.1"/>
    <property type="molecule type" value="Genomic_DNA"/>
</dbReference>
<dbReference type="EC" id="2.1.1.222" evidence="5"/>
<keyword evidence="2 5" id="KW-0808">Transferase</keyword>